<keyword evidence="1" id="KW-0175">Coiled coil</keyword>
<feature type="region of interest" description="Disordered" evidence="2">
    <location>
        <begin position="181"/>
        <end position="205"/>
    </location>
</feature>
<dbReference type="Proteomes" id="UP001177140">
    <property type="component" value="Unassembled WGS sequence"/>
</dbReference>
<feature type="region of interest" description="Disordered" evidence="2">
    <location>
        <begin position="515"/>
        <end position="564"/>
    </location>
</feature>
<feature type="compositionally biased region" description="Polar residues" evidence="2">
    <location>
        <begin position="472"/>
        <end position="492"/>
    </location>
</feature>
<evidence type="ECO:0000313" key="4">
    <source>
        <dbReference type="EMBL" id="MCL7023753.1"/>
    </source>
</evidence>
<dbReference type="Pfam" id="PF23080">
    <property type="entry name" value="DUF7046"/>
    <property type="match status" value="1"/>
</dbReference>
<feature type="coiled-coil region" evidence="1">
    <location>
        <begin position="239"/>
        <end position="266"/>
    </location>
</feature>
<organism evidence="4 5">
    <name type="scientific">Papaver nudicaule</name>
    <name type="common">Iceland poppy</name>
    <dbReference type="NCBI Taxonomy" id="74823"/>
    <lineage>
        <taxon>Eukaryota</taxon>
        <taxon>Viridiplantae</taxon>
        <taxon>Streptophyta</taxon>
        <taxon>Embryophyta</taxon>
        <taxon>Tracheophyta</taxon>
        <taxon>Spermatophyta</taxon>
        <taxon>Magnoliopsida</taxon>
        <taxon>Ranunculales</taxon>
        <taxon>Papaveraceae</taxon>
        <taxon>Papaveroideae</taxon>
        <taxon>Papaver</taxon>
    </lineage>
</organism>
<feature type="compositionally biased region" description="Polar residues" evidence="2">
    <location>
        <begin position="539"/>
        <end position="548"/>
    </location>
</feature>
<protein>
    <recommendedName>
        <fullName evidence="3">DUF7046 domain-containing protein</fullName>
    </recommendedName>
</protein>
<dbReference type="InterPro" id="IPR055474">
    <property type="entry name" value="DUF7046"/>
</dbReference>
<dbReference type="AlphaFoldDB" id="A0AA41RX84"/>
<evidence type="ECO:0000256" key="2">
    <source>
        <dbReference type="SAM" id="MobiDB-lite"/>
    </source>
</evidence>
<evidence type="ECO:0000256" key="1">
    <source>
        <dbReference type="SAM" id="Coils"/>
    </source>
</evidence>
<keyword evidence="5" id="KW-1185">Reference proteome</keyword>
<proteinExistence type="predicted"/>
<dbReference type="EMBL" id="JAJJMA010025906">
    <property type="protein sequence ID" value="MCL7023753.1"/>
    <property type="molecule type" value="Genomic_DNA"/>
</dbReference>
<feature type="region of interest" description="Disordered" evidence="2">
    <location>
        <begin position="386"/>
        <end position="433"/>
    </location>
</feature>
<dbReference type="GO" id="GO:0005886">
    <property type="term" value="C:plasma membrane"/>
    <property type="evidence" value="ECO:0007669"/>
    <property type="project" value="TreeGrafter"/>
</dbReference>
<evidence type="ECO:0000259" key="3">
    <source>
        <dbReference type="Pfam" id="PF23080"/>
    </source>
</evidence>
<dbReference type="FunFam" id="2.60.40.2700:FF:000001">
    <property type="entry name" value="Transmembrane protein"/>
    <property type="match status" value="1"/>
</dbReference>
<dbReference type="PANTHER" id="PTHR31149">
    <property type="entry name" value="EXPRESSED PROTEIN"/>
    <property type="match status" value="1"/>
</dbReference>
<evidence type="ECO:0000313" key="5">
    <source>
        <dbReference type="Proteomes" id="UP001177140"/>
    </source>
</evidence>
<feature type="compositionally biased region" description="Low complexity" evidence="2">
    <location>
        <begin position="392"/>
        <end position="410"/>
    </location>
</feature>
<feature type="compositionally biased region" description="Basic and acidic residues" evidence="2">
    <location>
        <begin position="95"/>
        <end position="109"/>
    </location>
</feature>
<feature type="region of interest" description="Disordered" evidence="2">
    <location>
        <begin position="95"/>
        <end position="143"/>
    </location>
</feature>
<sequence>MGAYRNESDYIRETRSQWNNNNNNNNSNMEAGGIGNLIDKFSEIGVHNHQQHHHQESSSPKDNSLFQVMKAVEAAETTIKQQVEENNRLRAELQKRTHELDRYKSDESSSPRPRSYGLQDEHVQGSYKAQRPENTSRNQDDRVRWTDNATVLGSQGALVLQLNGVPRNEHPALHTFSENQHYSEPNKLNGTLSQLSSPSSRSLSPNRYLREREFDSKMNLSGQGLVPVSEQDSQSSPWKKELVLKVREHEEEILQLRKHLGEYSIREAQIRNEKYALEKRIAYMRMAFDQQQQDLVDAASKSLSYRQDIIEENIRLTYALQAAQQERSIFISSLLPLLEDYSLQPPVLDAQSIVSNLKVLFKHLQEKLILTEAKLKESHYQLAPWRSESLNPPSFTPQSQSQAQSPSRSPALNTSNKNGLELVPQPAYSHSQTPISVRANTQAATDWNSLGQLTHQTDFVGDGSKSPEPHNLGQSLPSTSRNPATQDASAQDISQGDFHNKHFREENAAKQLSFNDYLGSGGMDDPDAIGDSGREPSPHWSSGNSPYMTPTHDDPGTSYSPYLPAVLEEPSSSFSEAAEDDPLPGIEGLQISGEAFPGRDLQACGYSINGTTSCNFEWVRYREDGSVHYIEGAKQPNYLVTADDVDSYLAIHVQPLDNRKRKGELVKVFANEQIKIALDPDMQEQIEKTLHTGHASYEVSVAVGYLDIWEPAILAIKREGYSIKCIGPRGVVVTEKFLPITAVTIPYGSPTAFSISGAGGVEHPLKTTDSSALRDTIVLTMRLFIMRAVEKRKGKKKGLFFHK</sequence>
<comment type="caution">
    <text evidence="4">The sequence shown here is derived from an EMBL/GenBank/DDBJ whole genome shotgun (WGS) entry which is preliminary data.</text>
</comment>
<gene>
    <name evidence="4" type="ORF">MKW94_023854</name>
</gene>
<dbReference type="PANTHER" id="PTHR31149:SF10">
    <property type="entry name" value="OS05G0100900 PROTEIN"/>
    <property type="match status" value="1"/>
</dbReference>
<feature type="domain" description="DUF7046" evidence="3">
    <location>
        <begin position="703"/>
        <end position="797"/>
    </location>
</feature>
<reference evidence="4" key="1">
    <citation type="submission" date="2022-03" db="EMBL/GenBank/DDBJ databases">
        <title>A functionally conserved STORR gene fusion in Papaver species that diverged 16.8 million years ago.</title>
        <authorList>
            <person name="Catania T."/>
        </authorList>
    </citation>
    <scope>NUCLEOTIDE SEQUENCE</scope>
    <source>
        <strain evidence="4">S-191538</strain>
    </source>
</reference>
<feature type="compositionally biased region" description="Polar residues" evidence="2">
    <location>
        <begin position="181"/>
        <end position="191"/>
    </location>
</feature>
<feature type="region of interest" description="Disordered" evidence="2">
    <location>
        <begin position="455"/>
        <end position="492"/>
    </location>
</feature>
<feature type="compositionally biased region" description="Low complexity" evidence="2">
    <location>
        <begin position="192"/>
        <end position="204"/>
    </location>
</feature>
<accession>A0AA41RX84</accession>
<name>A0AA41RX84_PAPNU</name>
<dbReference type="Gene3D" id="2.60.40.2700">
    <property type="match status" value="1"/>
</dbReference>